<organism evidence="8 9">
    <name type="scientific">Ruegeria atlantica</name>
    <dbReference type="NCBI Taxonomy" id="81569"/>
    <lineage>
        <taxon>Bacteria</taxon>
        <taxon>Pseudomonadati</taxon>
        <taxon>Pseudomonadota</taxon>
        <taxon>Alphaproteobacteria</taxon>
        <taxon>Rhodobacterales</taxon>
        <taxon>Roseobacteraceae</taxon>
        <taxon>Ruegeria</taxon>
    </lineage>
</organism>
<dbReference type="Pfam" id="PF08281">
    <property type="entry name" value="Sigma70_r4_2"/>
    <property type="match status" value="1"/>
</dbReference>
<evidence type="ECO:0000256" key="2">
    <source>
        <dbReference type="ARBA" id="ARBA00023015"/>
    </source>
</evidence>
<evidence type="ECO:0000259" key="7">
    <source>
        <dbReference type="Pfam" id="PF08281"/>
    </source>
</evidence>
<dbReference type="Proteomes" id="UP000050783">
    <property type="component" value="Unassembled WGS sequence"/>
</dbReference>
<evidence type="ECO:0000313" key="8">
    <source>
        <dbReference type="EMBL" id="CUH47526.1"/>
    </source>
</evidence>
<protein>
    <submittedName>
        <fullName evidence="8">Sigma-W factor</fullName>
    </submittedName>
</protein>
<dbReference type="GO" id="GO:0003677">
    <property type="term" value="F:DNA binding"/>
    <property type="evidence" value="ECO:0007669"/>
    <property type="project" value="UniProtKB-KW"/>
</dbReference>
<dbReference type="AlphaFoldDB" id="A0A0P1ED88"/>
<dbReference type="InterPro" id="IPR036388">
    <property type="entry name" value="WH-like_DNA-bd_sf"/>
</dbReference>
<dbReference type="Gene3D" id="1.10.10.10">
    <property type="entry name" value="Winged helix-like DNA-binding domain superfamily/Winged helix DNA-binding domain"/>
    <property type="match status" value="1"/>
</dbReference>
<keyword evidence="3" id="KW-0731">Sigma factor</keyword>
<dbReference type="SUPFAM" id="SSF88659">
    <property type="entry name" value="Sigma3 and sigma4 domains of RNA polymerase sigma factors"/>
    <property type="match status" value="1"/>
</dbReference>
<gene>
    <name evidence="8" type="primary">sigW_1</name>
    <name evidence="8" type="ORF">RUA4292_01697</name>
</gene>
<dbReference type="InterPro" id="IPR007627">
    <property type="entry name" value="RNA_pol_sigma70_r2"/>
</dbReference>
<evidence type="ECO:0000313" key="9">
    <source>
        <dbReference type="Proteomes" id="UP000050783"/>
    </source>
</evidence>
<proteinExistence type="inferred from homology"/>
<dbReference type="PANTHER" id="PTHR43133:SF8">
    <property type="entry name" value="RNA POLYMERASE SIGMA FACTOR HI_1459-RELATED"/>
    <property type="match status" value="1"/>
</dbReference>
<dbReference type="SUPFAM" id="SSF88946">
    <property type="entry name" value="Sigma2 domain of RNA polymerase sigma factors"/>
    <property type="match status" value="1"/>
</dbReference>
<evidence type="ECO:0000256" key="3">
    <source>
        <dbReference type="ARBA" id="ARBA00023082"/>
    </source>
</evidence>
<dbReference type="NCBIfam" id="TIGR02937">
    <property type="entry name" value="sigma70-ECF"/>
    <property type="match status" value="1"/>
</dbReference>
<dbReference type="CDD" id="cd06171">
    <property type="entry name" value="Sigma70_r4"/>
    <property type="match status" value="1"/>
</dbReference>
<dbReference type="OrthoDB" id="9780326at2"/>
<feature type="domain" description="RNA polymerase sigma factor 70 region 4 type 2" evidence="7">
    <location>
        <begin position="119"/>
        <end position="171"/>
    </location>
</feature>
<dbReference type="InterPro" id="IPR013249">
    <property type="entry name" value="RNA_pol_sigma70_r4_t2"/>
</dbReference>
<dbReference type="PANTHER" id="PTHR43133">
    <property type="entry name" value="RNA POLYMERASE ECF-TYPE SIGMA FACTO"/>
    <property type="match status" value="1"/>
</dbReference>
<feature type="domain" description="RNA polymerase sigma-70 region 2" evidence="6">
    <location>
        <begin position="25"/>
        <end position="91"/>
    </location>
</feature>
<reference evidence="8 9" key="1">
    <citation type="submission" date="2015-09" db="EMBL/GenBank/DDBJ databases">
        <authorList>
            <consortium name="Swine Surveillance"/>
        </authorList>
    </citation>
    <scope>NUCLEOTIDE SEQUENCE [LARGE SCALE GENOMIC DNA]</scope>
    <source>
        <strain evidence="8 9">CECT 4292</strain>
    </source>
</reference>
<accession>A0A0P1ED88</accession>
<sequence>MRKKTSDEDLAKAAADGDAEAFATLLQRHYDRVFRLAFRLTGRADQAEDLTQDICAALPIKIAGFRAQAKFTTWLYRVVVNAAEDARRRQASHSRAAAGWGDVEQLRRAEATETAQAMDWLQRAMRSLPPDLQDTLALTLEDEMTHAEAAAVLGVSEGTVSWRMSDIRKRLRALRQEELAP</sequence>
<dbReference type="RefSeq" id="WP_058277200.1">
    <property type="nucleotide sequence ID" value="NZ_CYPU01000024.1"/>
</dbReference>
<dbReference type="InterPro" id="IPR014284">
    <property type="entry name" value="RNA_pol_sigma-70_dom"/>
</dbReference>
<dbReference type="Gene3D" id="1.10.1740.10">
    <property type="match status" value="1"/>
</dbReference>
<dbReference type="GeneID" id="55492934"/>
<dbReference type="Pfam" id="PF04542">
    <property type="entry name" value="Sigma70_r2"/>
    <property type="match status" value="1"/>
</dbReference>
<dbReference type="EMBL" id="CYPU01000024">
    <property type="protein sequence ID" value="CUH47526.1"/>
    <property type="molecule type" value="Genomic_DNA"/>
</dbReference>
<keyword evidence="2" id="KW-0805">Transcription regulation</keyword>
<comment type="similarity">
    <text evidence="1">Belongs to the sigma-70 factor family. ECF subfamily.</text>
</comment>
<dbReference type="GO" id="GO:0016987">
    <property type="term" value="F:sigma factor activity"/>
    <property type="evidence" value="ECO:0007669"/>
    <property type="project" value="UniProtKB-KW"/>
</dbReference>
<keyword evidence="5" id="KW-0804">Transcription</keyword>
<keyword evidence="4" id="KW-0238">DNA-binding</keyword>
<evidence type="ECO:0000256" key="5">
    <source>
        <dbReference type="ARBA" id="ARBA00023163"/>
    </source>
</evidence>
<dbReference type="STRING" id="81569.RUM4293_03541"/>
<evidence type="ECO:0000256" key="4">
    <source>
        <dbReference type="ARBA" id="ARBA00023125"/>
    </source>
</evidence>
<evidence type="ECO:0000259" key="6">
    <source>
        <dbReference type="Pfam" id="PF04542"/>
    </source>
</evidence>
<dbReference type="InterPro" id="IPR013325">
    <property type="entry name" value="RNA_pol_sigma_r2"/>
</dbReference>
<dbReference type="InterPro" id="IPR039425">
    <property type="entry name" value="RNA_pol_sigma-70-like"/>
</dbReference>
<name>A0A0P1ED88_9RHOB</name>
<dbReference type="GO" id="GO:0006352">
    <property type="term" value="P:DNA-templated transcription initiation"/>
    <property type="evidence" value="ECO:0007669"/>
    <property type="project" value="InterPro"/>
</dbReference>
<evidence type="ECO:0000256" key="1">
    <source>
        <dbReference type="ARBA" id="ARBA00010641"/>
    </source>
</evidence>
<dbReference type="InterPro" id="IPR013324">
    <property type="entry name" value="RNA_pol_sigma_r3/r4-like"/>
</dbReference>